<name>A0A412GPE8_9BACT</name>
<dbReference type="Proteomes" id="UP000285864">
    <property type="component" value="Unassembled WGS sequence"/>
</dbReference>
<dbReference type="Gene3D" id="2.60.40.3690">
    <property type="match status" value="1"/>
</dbReference>
<evidence type="ECO:0000313" key="4">
    <source>
        <dbReference type="Proteomes" id="UP000285864"/>
    </source>
</evidence>
<feature type="region of interest" description="Disordered" evidence="1">
    <location>
        <begin position="123"/>
        <end position="142"/>
    </location>
</feature>
<dbReference type="AlphaFoldDB" id="A0A412GPE8"/>
<dbReference type="EMBL" id="QRUU01000026">
    <property type="protein sequence ID" value="RGR96613.1"/>
    <property type="molecule type" value="Genomic_DNA"/>
</dbReference>
<dbReference type="RefSeq" id="WP_118484216.1">
    <property type="nucleotide sequence ID" value="NZ_CAUELD010000004.1"/>
</dbReference>
<dbReference type="CDD" id="cd13120">
    <property type="entry name" value="BF2867_like_N"/>
    <property type="match status" value="1"/>
</dbReference>
<reference evidence="3 4" key="1">
    <citation type="submission" date="2018-08" db="EMBL/GenBank/DDBJ databases">
        <title>A genome reference for cultivated species of the human gut microbiota.</title>
        <authorList>
            <person name="Zou Y."/>
            <person name="Xue W."/>
            <person name="Luo G."/>
        </authorList>
    </citation>
    <scope>NUCLEOTIDE SEQUENCE [LARGE SCALE GENOMIC DNA]</scope>
    <source>
        <strain evidence="3 4">AF24-2</strain>
    </source>
</reference>
<evidence type="ECO:0000313" key="3">
    <source>
        <dbReference type="EMBL" id="RGR96613.1"/>
    </source>
</evidence>
<organism evidence="3 4">
    <name type="scientific">Phocaeicola coprocola</name>
    <dbReference type="NCBI Taxonomy" id="310298"/>
    <lineage>
        <taxon>Bacteria</taxon>
        <taxon>Pseudomonadati</taxon>
        <taxon>Bacteroidota</taxon>
        <taxon>Bacteroidia</taxon>
        <taxon>Bacteroidales</taxon>
        <taxon>Bacteroidaceae</taxon>
        <taxon>Phocaeicola</taxon>
    </lineage>
</organism>
<dbReference type="GO" id="GO:0009418">
    <property type="term" value="C:pilus shaft"/>
    <property type="evidence" value="ECO:0007669"/>
    <property type="project" value="InterPro"/>
</dbReference>
<protein>
    <recommendedName>
        <fullName evidence="2">Minor fimbrium subunit Mfa1 C-terminal domain-containing protein</fullName>
    </recommendedName>
</protein>
<gene>
    <name evidence="3" type="ORF">DWY20_07410</name>
</gene>
<dbReference type="Gene3D" id="2.60.40.2580">
    <property type="match status" value="1"/>
</dbReference>
<dbReference type="InterPro" id="IPR029140">
    <property type="entry name" value="Mfa1_C"/>
</dbReference>
<proteinExistence type="predicted"/>
<evidence type="ECO:0000259" key="2">
    <source>
        <dbReference type="Pfam" id="PF15495"/>
    </source>
</evidence>
<keyword evidence="4" id="KW-1185">Reference proteome</keyword>
<dbReference type="NCBIfam" id="NF038041">
    <property type="entry name" value="fim_Mfa1_fam"/>
    <property type="match status" value="1"/>
</dbReference>
<comment type="caution">
    <text evidence="3">The sequence shown here is derived from an EMBL/GenBank/DDBJ whole genome shotgun (WGS) entry which is preliminary data.</text>
</comment>
<evidence type="ECO:0000256" key="1">
    <source>
        <dbReference type="SAM" id="MobiDB-lite"/>
    </source>
</evidence>
<dbReference type="Pfam" id="PF15495">
    <property type="entry name" value="Fimbrillin_C"/>
    <property type="match status" value="1"/>
</dbReference>
<dbReference type="InterPro" id="IPR047786">
    <property type="entry name" value="Mfa1_fim"/>
</dbReference>
<feature type="domain" description="Minor fimbrium subunit Mfa1 C-terminal" evidence="2">
    <location>
        <begin position="525"/>
        <end position="581"/>
    </location>
</feature>
<sequence length="587" mass="64685">MTSGQSYKPREKKLIIKHFNLSTMKRNFLFMSMLASLFMAGCSQEEIAPNGEDNGNGEANTSYMAVNLVSSDVAGTRAAAGYEDGEGFENKVNSVRFYFFNGVGGAVNVKLQNNSYVNYYDWTPSKDTENPDQSDGTNDKDDIESKLKATIVINTKAGDGIPQRIAAVLNPTGLDNNSKSLSELKAVVADYATSGENGLTSEGRFVMFNSVGGGGEDFSTTLIKDENLCKTEADAIANPVTIYVERSVAKVRVTLDANMGFTDNKLALKDKDGKDLKVGGEQVYLQLDGWGLTAETSEGRLVKKINTEWEGTWWYTSYRSFWAINSMTATNRYHSYNDISTSFGKDNVLYTNENAQLTDIGGAAGQATERTKFILKGKLCKANGDAFTIVRHLGVHFADTESETETENLTELKKSILNQLSASGSNYYYEKNGGREQIGTGDLKIVIAPQLENEESKNNCYVYAQLTDEAAGKTWFTSLQGGAAIENAATVINGKLADKTIVDRALVWNSGMTYYYKEIMHLNGLNGVVRNHIYGVNVQKIAGLGTPVYKPDEIIYPETPEENDHYIAAQINILSWRLVNEDYELVW</sequence>
<accession>A0A412GPE8</accession>